<reference evidence="2" key="10">
    <citation type="journal article" date="2002" name="J. Bacteriol.">
        <title>Complete nucleotide sequence of plasmid Rts1: implications for evolution of large plasmid Genomes.</title>
        <authorList>
            <person name="Murata T."/>
            <person name="Ohnishi M."/>
            <person name="Ara T."/>
            <person name="Kaneko J."/>
            <person name="Han C.-G."/>
            <person name="Li Y.F."/>
            <person name="Takashima K."/>
            <person name="Nojima H."/>
            <person name="Nakayama K."/>
            <person name="Kaji A."/>
            <person name="Kamio Y."/>
            <person name="Miki T."/>
            <person name="Mori H."/>
            <person name="Ohtsubo E."/>
            <person name="Terawaki Y."/>
            <person name="Hayashi T."/>
        </authorList>
    </citation>
    <scope>NUCLEOTIDE SEQUENCE</scope>
    <source>
        <strain evidence="2">UR-75</strain>
        <plasmid evidence="2">Rts1</plasmid>
    </source>
</reference>
<evidence type="ECO:0000313" key="2">
    <source>
        <dbReference type="EMBL" id="BAB93794.1"/>
    </source>
</evidence>
<reference evidence="2" key="7">
    <citation type="journal article" date="1991" name="J. Bacteriol.">
        <title>Three short fragments of Rts1 DNA are responsible for the temperature-sensitive growth phenotype (Tsg) of host bacteria.</title>
        <authorList>
            <person name="Mochida S."/>
            <person name="Tsuchiya H."/>
            <person name="Mori K."/>
            <person name="Kaji A."/>
        </authorList>
    </citation>
    <scope>NUCLEOTIDE SEQUENCE</scope>
    <source>
        <strain evidence="2">UR-75</strain>
        <plasmid evidence="2">Rts1</plasmid>
    </source>
</reference>
<keyword evidence="1" id="KW-0472">Membrane</keyword>
<accession>Q8KJY5</accession>
<feature type="transmembrane region" description="Helical" evidence="1">
    <location>
        <begin position="48"/>
        <end position="67"/>
    </location>
</feature>
<reference evidence="2" key="9">
    <citation type="journal article" date="1996" name="Biochem. Biophys. Res. Commun.">
        <title>A new plasmid-encoded proteic killer gene system: cloning, sequencing, and analyzing hig locus of plasmid Rts1.</title>
        <authorList>
            <person name="Tian Q.B."/>
            <person name="Ohnishi M."/>
            <person name="Tabuchi A."/>
            <person name="Terawaki Y."/>
        </authorList>
    </citation>
    <scope>NUCLEOTIDE SEQUENCE</scope>
    <source>
        <strain evidence="2">UR-75</strain>
        <plasmid evidence="2">Rts1</plasmid>
    </source>
</reference>
<reference evidence="2" key="6">
    <citation type="journal article" date="1988" name="Plasmid">
        <title>Nucleotide sequence and copy control function of the extension of the incI region (incI-b) of Rts 1.</title>
        <authorList>
            <person name="Nozue H."/>
            <person name="Tsuchiya K."/>
            <person name="Kamio Y."/>
        </authorList>
    </citation>
    <scope>NUCLEOTIDE SEQUENCE</scope>
    <source>
        <strain evidence="2">UR-75</strain>
        <plasmid evidence="2">Rts1</plasmid>
    </source>
</reference>
<reference evidence="2" key="8">
    <citation type="journal article" date="1994" name="J. Mol. Biol.">
        <title>Molecular cloning and expression of a novel hydroxymethylcytosine-specific restriction enzyme (PvuRts1I) modulated by glucosylation of DNA.</title>
        <authorList>
            <person name="Janosi L."/>
            <person name="Yonemitsu H."/>
            <person name="Hong H."/>
            <person name="Kaji A."/>
        </authorList>
    </citation>
    <scope>NUCLEOTIDE SEQUENCE</scope>
    <source>
        <strain evidence="2">UR-75</strain>
        <plasmid evidence="2">Rts1</plasmid>
    </source>
</reference>
<reference evidence="2" key="1">
    <citation type="journal article" date="1968" name="Nature">
        <title>Temperature sensitivity of cell growth in Escherichia coli associated with the temperature sensitive R(KM) factor.</title>
        <authorList>
            <person name="Terawaki Y."/>
            <person name="Kakizawa Y."/>
            <person name="Takayasu H."/>
            <person name="Yoshikawa M."/>
        </authorList>
    </citation>
    <scope>NUCLEOTIDE SEQUENCE</scope>
    <source>
        <strain evidence="2">UR-75</strain>
        <plasmid evidence="2">Rts1</plasmid>
    </source>
</reference>
<proteinExistence type="predicted"/>
<keyword evidence="2" id="KW-0614">Plasmid</keyword>
<keyword evidence="1" id="KW-0812">Transmembrane</keyword>
<reference evidence="2" key="5">
    <citation type="journal article" date="1988" name="J. Bacteriol.">
        <title>Nucleotide sequence of an Rts1 fragment causing temperature-dependent instability.</title>
        <authorList>
            <person name="Tanaka M."/>
            <person name="Okawa N."/>
            <person name="Mori K."/>
            <person name="Suyama Y."/>
            <person name="Kaji A."/>
        </authorList>
    </citation>
    <scope>NUCLEOTIDE SEQUENCE</scope>
    <source>
        <strain evidence="2">UR-75</strain>
        <plasmid evidence="2">Rts1</plasmid>
    </source>
</reference>
<sequence>MLLKRKMMMRIIPRPRPILIKTITHLVILIVLTILLMVLMILIALMALTILIVLMLVLMTLLMMLIMMPPVHLEALTVNLIAQIHHHPVQ</sequence>
<dbReference type="AlphaFoldDB" id="Q8KJY5"/>
<gene>
    <name evidence="2" type="primary">orf232</name>
</gene>
<geneLocation type="plasmid" evidence="2">
    <name>Rts1</name>
</geneLocation>
<evidence type="ECO:0000256" key="1">
    <source>
        <dbReference type="SAM" id="Phobius"/>
    </source>
</evidence>
<reference evidence="2" key="4">
    <citation type="journal article" date="1985" name="J. Bacteriol.">
        <title>Organization of the Tn6-related kanamycin resistance transposon Tn2680 carrying two copies of IS26 and an IS903 variant, IS903. B.</title>
        <authorList>
            <person name="Mollet B."/>
            <person name="Clerget M."/>
            <person name="Meyer J."/>
            <person name="Iida S."/>
        </authorList>
    </citation>
    <scope>NUCLEOTIDE SEQUENCE</scope>
    <source>
        <strain evidence="2">UR-75</strain>
        <plasmid evidence="2">Rts1</plasmid>
    </source>
</reference>
<feature type="transmembrane region" description="Helical" evidence="1">
    <location>
        <begin position="20"/>
        <end position="42"/>
    </location>
</feature>
<dbReference type="EMBL" id="AP004237">
    <property type="protein sequence ID" value="BAB93794.1"/>
    <property type="molecule type" value="Genomic_DNA"/>
</dbReference>
<protein>
    <submittedName>
        <fullName evidence="2">Uncharacterized protein</fullName>
    </submittedName>
</protein>
<reference evidence="2" key="2">
    <citation type="journal article" date="1983" name="J. Bacteriol.">
        <title>Nucleotide sequence of an incompatibility region of mini-Rts1 that contains five direct repeats.</title>
        <authorList>
            <person name="Kamio Y."/>
            <person name="Terawaki Y."/>
        </authorList>
    </citation>
    <scope>NUCLEOTIDE SEQUENCE</scope>
    <source>
        <strain evidence="2">UR-75</strain>
        <plasmid evidence="2">Rts1</plasmid>
    </source>
</reference>
<keyword evidence="1" id="KW-1133">Transmembrane helix</keyword>
<name>Q8KJY5_PROVU</name>
<organism evidence="2">
    <name type="scientific">Proteus vulgaris</name>
    <dbReference type="NCBI Taxonomy" id="585"/>
    <lineage>
        <taxon>Bacteria</taxon>
        <taxon>Pseudomonadati</taxon>
        <taxon>Pseudomonadota</taxon>
        <taxon>Gammaproteobacteria</taxon>
        <taxon>Enterobacterales</taxon>
        <taxon>Morganellaceae</taxon>
        <taxon>Proteus</taxon>
    </lineage>
</organism>
<reference evidence="2" key="3">
    <citation type="journal article" date="1984" name="J. Bacteriol.">
        <title>Complete nucleotide sequence of mini-Rts1 and its copy mutant.</title>
        <authorList>
            <person name="Kamio Y."/>
            <person name="Tabuchi A."/>
            <person name="Itoh Y."/>
            <person name="Katagiri H."/>
            <person name="Terawaki Y."/>
        </authorList>
    </citation>
    <scope>NUCLEOTIDE SEQUENCE</scope>
    <source>
        <strain evidence="2">UR-75</strain>
        <plasmid evidence="2">Rts1</plasmid>
    </source>
</reference>